<sequence>MDLESVYWDQYCAEGLGEGVLPLPQPPADAGSASSRDSYWSRYSCARSSAWSESTPDLPQQQLPQRRRWRLLVVPDKLATLRLDDACSGGAAQTVASGAGTAASESALGAAGAAGGASAEHNGACDPPQIRRRIESPCSCDSSGGDEAIVPPGSPSGPASWGINPAALEMRLQFLKQEIDQRDRLQQDAATPLCR</sequence>
<name>A0ACC1JZJ9_9FUNG</name>
<comment type="caution">
    <text evidence="1">The sequence shown here is derived from an EMBL/GenBank/DDBJ whole genome shotgun (WGS) entry which is preliminary data.</text>
</comment>
<keyword evidence="2" id="KW-1185">Reference proteome</keyword>
<dbReference type="Proteomes" id="UP001140234">
    <property type="component" value="Unassembled WGS sequence"/>
</dbReference>
<evidence type="ECO:0000313" key="1">
    <source>
        <dbReference type="EMBL" id="KAJ2770402.1"/>
    </source>
</evidence>
<protein>
    <submittedName>
        <fullName evidence="1">Uncharacterized protein</fullName>
    </submittedName>
</protein>
<proteinExistence type="predicted"/>
<accession>A0ACC1JZJ9</accession>
<reference evidence="1" key="1">
    <citation type="submission" date="2022-07" db="EMBL/GenBank/DDBJ databases">
        <title>Phylogenomic reconstructions and comparative analyses of Kickxellomycotina fungi.</title>
        <authorList>
            <person name="Reynolds N.K."/>
            <person name="Stajich J.E."/>
            <person name="Barry K."/>
            <person name="Grigoriev I.V."/>
            <person name="Crous P."/>
            <person name="Smith M.E."/>
        </authorList>
    </citation>
    <scope>NUCLEOTIDE SEQUENCE</scope>
    <source>
        <strain evidence="1">CBS 109366</strain>
    </source>
</reference>
<dbReference type="EMBL" id="JANBUJ010000739">
    <property type="protein sequence ID" value="KAJ2770402.1"/>
    <property type="molecule type" value="Genomic_DNA"/>
</dbReference>
<gene>
    <name evidence="1" type="ORF">IWQ57_002681</name>
</gene>
<organism evidence="1 2">
    <name type="scientific">Coemansia nantahalensis</name>
    <dbReference type="NCBI Taxonomy" id="2789366"/>
    <lineage>
        <taxon>Eukaryota</taxon>
        <taxon>Fungi</taxon>
        <taxon>Fungi incertae sedis</taxon>
        <taxon>Zoopagomycota</taxon>
        <taxon>Kickxellomycotina</taxon>
        <taxon>Kickxellomycetes</taxon>
        <taxon>Kickxellales</taxon>
        <taxon>Kickxellaceae</taxon>
        <taxon>Coemansia</taxon>
    </lineage>
</organism>
<evidence type="ECO:0000313" key="2">
    <source>
        <dbReference type="Proteomes" id="UP001140234"/>
    </source>
</evidence>